<dbReference type="InterPro" id="IPR006680">
    <property type="entry name" value="Amidohydro-rel"/>
</dbReference>
<feature type="binding site" evidence="3">
    <location>
        <position position="162"/>
    </location>
    <ligand>
        <name>substrate</name>
    </ligand>
</feature>
<proteinExistence type="inferred from homology"/>
<dbReference type="InterPro" id="IPR032466">
    <property type="entry name" value="Metal_Hydrolase"/>
</dbReference>
<dbReference type="InterPro" id="IPR050378">
    <property type="entry name" value="Metallo-dep_Hydrolases_sf"/>
</dbReference>
<keyword evidence="1" id="KW-0482">Metalloprotease</keyword>
<evidence type="ECO:0000256" key="1">
    <source>
        <dbReference type="PIRNR" id="PIRNR001238"/>
    </source>
</evidence>
<reference evidence="7" key="1">
    <citation type="submission" date="2016-10" db="EMBL/GenBank/DDBJ databases">
        <authorList>
            <person name="de Groot N.N."/>
        </authorList>
    </citation>
    <scope>NUCLEOTIDE SEQUENCE [LARGE SCALE GENOMIC DNA]</scope>
    <source>
        <strain evidence="7">10nlg</strain>
    </source>
</reference>
<feature type="binding site" evidence="3">
    <location>
        <position position="288"/>
    </location>
    <ligand>
        <name>substrate</name>
    </ligand>
</feature>
<feature type="binding site" evidence="4">
    <location>
        <position position="60"/>
    </location>
    <ligand>
        <name>Zn(2+)</name>
        <dbReference type="ChEBI" id="CHEBI:29105"/>
        <label>1</label>
        <note>catalytic</note>
    </ligand>
</feature>
<evidence type="ECO:0000313" key="6">
    <source>
        <dbReference type="EMBL" id="SER69464.1"/>
    </source>
</evidence>
<comment type="caution">
    <text evidence="6">The sequence shown here is derived from an EMBL/GenBank/DDBJ whole genome shotgun (WGS) entry which is preliminary data.</text>
</comment>
<gene>
    <name evidence="6" type="ORF">SAMN05444126_10475</name>
</gene>
<dbReference type="EC" id="3.4.19.-" evidence="1"/>
<dbReference type="EMBL" id="FOGV01000004">
    <property type="protein sequence ID" value="SER69464.1"/>
    <property type="molecule type" value="Genomic_DNA"/>
</dbReference>
<feature type="binding site" evidence="4">
    <location>
        <position position="223"/>
    </location>
    <ligand>
        <name>Zn(2+)</name>
        <dbReference type="ChEBI" id="CHEBI:29105"/>
        <label>2</label>
        <note>catalytic</note>
    </ligand>
</feature>
<organism evidence="6 7">
    <name type="scientific">Salisediminibacterium halotolerans</name>
    <dbReference type="NCBI Taxonomy" id="517425"/>
    <lineage>
        <taxon>Bacteria</taxon>
        <taxon>Bacillati</taxon>
        <taxon>Bacillota</taxon>
        <taxon>Bacilli</taxon>
        <taxon>Bacillales</taxon>
        <taxon>Bacillaceae</taxon>
        <taxon>Salisediminibacterium</taxon>
    </lineage>
</organism>
<name>A0A1H9R9Q0_9BACI</name>
<dbReference type="RefSeq" id="WP_093072101.1">
    <property type="nucleotide sequence ID" value="NZ_FOGV01000004.1"/>
</dbReference>
<keyword evidence="7" id="KW-1185">Reference proteome</keyword>
<feature type="binding site" evidence="3">
    <location>
        <position position="98"/>
    </location>
    <ligand>
        <name>substrate</name>
    </ligand>
</feature>
<feature type="binding site" evidence="3">
    <location>
        <begin position="67"/>
        <end position="69"/>
    </location>
    <ligand>
        <name>substrate</name>
    </ligand>
</feature>
<dbReference type="SUPFAM" id="SSF51556">
    <property type="entry name" value="Metallo-dependent hydrolases"/>
    <property type="match status" value="1"/>
</dbReference>
<feature type="binding site" evidence="3">
    <location>
        <position position="129"/>
    </location>
    <ligand>
        <name>substrate</name>
    </ligand>
</feature>
<comment type="cofactor">
    <cofactor evidence="1 4">
        <name>Zn(2+)</name>
        <dbReference type="ChEBI" id="CHEBI:29105"/>
    </cofactor>
    <text evidence="1 4">Binds 2 Zn(2+) ions per subunit.</text>
</comment>
<dbReference type="PANTHER" id="PTHR11647:SF1">
    <property type="entry name" value="COLLAPSIN RESPONSE MEDIATOR PROTEIN"/>
    <property type="match status" value="1"/>
</dbReference>
<feature type="binding site" evidence="4">
    <location>
        <position position="62"/>
    </location>
    <ligand>
        <name>Zn(2+)</name>
        <dbReference type="ChEBI" id="CHEBI:29105"/>
        <label>1</label>
        <note>catalytic</note>
    </ligand>
</feature>
<dbReference type="OrthoDB" id="9775607at2"/>
<dbReference type="Gene3D" id="2.30.40.10">
    <property type="entry name" value="Urease, subunit C, domain 1"/>
    <property type="match status" value="1"/>
</dbReference>
<protein>
    <recommendedName>
        <fullName evidence="1">Isoaspartyl dipeptidase</fullName>
        <ecNumber evidence="1">3.4.19.-</ecNumber>
    </recommendedName>
</protein>
<comment type="PTM">
    <text evidence="1">Carboxylation allows a single lysine to coordinate two zinc ions.</text>
</comment>
<evidence type="ECO:0000259" key="5">
    <source>
        <dbReference type="Pfam" id="PF01979"/>
    </source>
</evidence>
<accession>A0A1H9R9Q0</accession>
<dbReference type="InterPro" id="IPR010229">
    <property type="entry name" value="Pept_M38_dipep"/>
</dbReference>
<dbReference type="SUPFAM" id="SSF51338">
    <property type="entry name" value="Composite domain of metallo-dependent hydrolases"/>
    <property type="match status" value="1"/>
</dbReference>
<keyword evidence="1 4" id="KW-0862">Zinc</keyword>
<dbReference type="Proteomes" id="UP000199318">
    <property type="component" value="Unassembled WGS sequence"/>
</dbReference>
<dbReference type="GO" id="GO:0008237">
    <property type="term" value="F:metallopeptidase activity"/>
    <property type="evidence" value="ECO:0007669"/>
    <property type="project" value="UniProtKB-KW"/>
</dbReference>
<dbReference type="GO" id="GO:0008798">
    <property type="term" value="F:beta-aspartyl-peptidase activity"/>
    <property type="evidence" value="ECO:0007669"/>
    <property type="project" value="InterPro"/>
</dbReference>
<evidence type="ECO:0000256" key="2">
    <source>
        <dbReference type="PIRSR" id="PIRSR001238-1"/>
    </source>
</evidence>
<keyword evidence="1" id="KW-0645">Protease</keyword>
<dbReference type="Pfam" id="PF01979">
    <property type="entry name" value="Amidohydro_1"/>
    <property type="match status" value="1"/>
</dbReference>
<keyword evidence="1 4" id="KW-0479">Metal-binding</keyword>
<feature type="domain" description="Amidohydrolase-related" evidence="5">
    <location>
        <begin position="264"/>
        <end position="374"/>
    </location>
</feature>
<feature type="binding site" evidence="3">
    <location>
        <position position="226"/>
    </location>
    <ligand>
        <name>substrate</name>
    </ligand>
</feature>
<dbReference type="InterPro" id="IPR011059">
    <property type="entry name" value="Metal-dep_hydrolase_composite"/>
</dbReference>
<evidence type="ECO:0000256" key="3">
    <source>
        <dbReference type="PIRSR" id="PIRSR001238-2"/>
    </source>
</evidence>
<evidence type="ECO:0000256" key="4">
    <source>
        <dbReference type="PIRSR" id="PIRSR001238-3"/>
    </source>
</evidence>
<dbReference type="GO" id="GO:0016810">
    <property type="term" value="F:hydrolase activity, acting on carbon-nitrogen (but not peptide) bonds"/>
    <property type="evidence" value="ECO:0007669"/>
    <property type="project" value="InterPro"/>
</dbReference>
<evidence type="ECO:0000313" key="7">
    <source>
        <dbReference type="Proteomes" id="UP000199318"/>
    </source>
</evidence>
<feature type="binding site" evidence="4">
    <location>
        <position position="194"/>
    </location>
    <ligand>
        <name>Zn(2+)</name>
        <dbReference type="ChEBI" id="CHEBI:29105"/>
        <label>2</label>
        <note>catalytic</note>
    </ligand>
</feature>
<comment type="similarity">
    <text evidence="1">Belongs to the peptidase M38 family.</text>
</comment>
<keyword evidence="1" id="KW-0378">Hydrolase</keyword>
<sequence>MFTLIKGAELYSPACQGKQDVLFADGRILAVGDLQAPEGYATEVIDGTNKRLLPGLIDGHVHIIGGGGEGGYRTRTPELQLSDAFGSGITTVVGVIGTDGASRTMAELIVKARALEEEGLTCYAHVGNYHIPVRTVTGKIEDDLLLIDRIIGVGEVAISDHRSSQPSFQDLAKVASEARIGGMLSGKAGIVNVHIGDGQEGLSPLLEVVEKTELPMSSFYPTHINRTENLFTEGLTFAKNGGVIDFTASTVPEFLADGEVKAPRAVRRALEAGVSPAAMTMTSDGQGSLPSFDASGQFSGLKVARVSALYEAVKEAILEEGADPESVLRTVTTTPANTLKLPAKGAVETNKDADLVLVDQDWEIDSVWAKGRRVVAEKTSVVKGTFETP</sequence>
<dbReference type="GO" id="GO:0005737">
    <property type="term" value="C:cytoplasm"/>
    <property type="evidence" value="ECO:0007669"/>
    <property type="project" value="UniProtKB-SubCell"/>
</dbReference>
<dbReference type="PANTHER" id="PTHR11647">
    <property type="entry name" value="HYDRANTOINASE/DIHYDROPYRIMIDINASE FAMILY MEMBER"/>
    <property type="match status" value="1"/>
</dbReference>
<dbReference type="PIRSF" id="PIRSF001238">
    <property type="entry name" value="IadA"/>
    <property type="match status" value="1"/>
</dbReference>
<comment type="subcellular location">
    <subcellularLocation>
        <location evidence="1">Cytoplasm</location>
    </subcellularLocation>
</comment>
<feature type="binding site" evidence="4">
    <location>
        <position position="284"/>
    </location>
    <ligand>
        <name>Zn(2+)</name>
        <dbReference type="ChEBI" id="CHEBI:29105"/>
        <label>1</label>
        <note>catalytic</note>
    </ligand>
</feature>
<dbReference type="AlphaFoldDB" id="A0A1H9R9Q0"/>
<dbReference type="GO" id="GO:0046872">
    <property type="term" value="F:metal ion binding"/>
    <property type="evidence" value="ECO:0007669"/>
    <property type="project" value="UniProtKB-KW"/>
</dbReference>
<dbReference type="STRING" id="1464123.SAMN05444126_10475"/>
<comment type="function">
    <text evidence="1">Catalyzes the hydrolytic cleavage of a subset of L-isoaspartyl (L-beta-aspartyl) dipeptides. Used to degrade proteins damaged by L-isoaspartyl residues formation.</text>
</comment>
<dbReference type="Gene3D" id="3.20.20.140">
    <property type="entry name" value="Metal-dependent hydrolases"/>
    <property type="match status" value="1"/>
</dbReference>
<dbReference type="NCBIfam" id="TIGR01975">
    <property type="entry name" value="isoAsp_dipep"/>
    <property type="match status" value="1"/>
</dbReference>
<feature type="active site" description="Proton acceptor" evidence="2">
    <location>
        <position position="284"/>
    </location>
</feature>
<dbReference type="GO" id="GO:0006508">
    <property type="term" value="P:proteolysis"/>
    <property type="evidence" value="ECO:0007669"/>
    <property type="project" value="UniProtKB-KW"/>
</dbReference>